<name>A0ABU6REA6_9FABA</name>
<evidence type="ECO:0000313" key="2">
    <source>
        <dbReference type="EMBL" id="MED6122305.1"/>
    </source>
</evidence>
<dbReference type="EMBL" id="JASCZI010030408">
    <property type="protein sequence ID" value="MED6122305.1"/>
    <property type="molecule type" value="Genomic_DNA"/>
</dbReference>
<organism evidence="2 3">
    <name type="scientific">Stylosanthes scabra</name>
    <dbReference type="NCBI Taxonomy" id="79078"/>
    <lineage>
        <taxon>Eukaryota</taxon>
        <taxon>Viridiplantae</taxon>
        <taxon>Streptophyta</taxon>
        <taxon>Embryophyta</taxon>
        <taxon>Tracheophyta</taxon>
        <taxon>Spermatophyta</taxon>
        <taxon>Magnoliopsida</taxon>
        <taxon>eudicotyledons</taxon>
        <taxon>Gunneridae</taxon>
        <taxon>Pentapetalae</taxon>
        <taxon>rosids</taxon>
        <taxon>fabids</taxon>
        <taxon>Fabales</taxon>
        <taxon>Fabaceae</taxon>
        <taxon>Papilionoideae</taxon>
        <taxon>50 kb inversion clade</taxon>
        <taxon>dalbergioids sensu lato</taxon>
        <taxon>Dalbergieae</taxon>
        <taxon>Pterocarpus clade</taxon>
        <taxon>Stylosanthes</taxon>
    </lineage>
</organism>
<dbReference type="PANTHER" id="PTHR31170">
    <property type="entry name" value="BNAC04G53230D PROTEIN"/>
    <property type="match status" value="1"/>
</dbReference>
<gene>
    <name evidence="2" type="ORF">PIB30_038599</name>
</gene>
<comment type="caution">
    <text evidence="2">The sequence shown here is derived from an EMBL/GenBank/DDBJ whole genome shotgun (WGS) entry which is preliminary data.</text>
</comment>
<protein>
    <submittedName>
        <fullName evidence="2">Uncharacterized protein</fullName>
    </submittedName>
</protein>
<dbReference type="Proteomes" id="UP001341840">
    <property type="component" value="Unassembled WGS sequence"/>
</dbReference>
<accession>A0ABU6REA6</accession>
<keyword evidence="3" id="KW-1185">Reference proteome</keyword>
<keyword evidence="1" id="KW-0472">Membrane</keyword>
<evidence type="ECO:0000313" key="3">
    <source>
        <dbReference type="Proteomes" id="UP001341840"/>
    </source>
</evidence>
<keyword evidence="1" id="KW-1133">Transmembrane helix</keyword>
<reference evidence="2 3" key="1">
    <citation type="journal article" date="2023" name="Plants (Basel)">
        <title>Bridging the Gap: Combining Genomics and Transcriptomics Approaches to Understand Stylosanthes scabra, an Orphan Legume from the Brazilian Caatinga.</title>
        <authorList>
            <person name="Ferreira-Neto J.R.C."/>
            <person name="da Silva M.D."/>
            <person name="Binneck E."/>
            <person name="de Melo N.F."/>
            <person name="da Silva R.H."/>
            <person name="de Melo A.L.T.M."/>
            <person name="Pandolfi V."/>
            <person name="Bustamante F.O."/>
            <person name="Brasileiro-Vidal A.C."/>
            <person name="Benko-Iseppon A.M."/>
        </authorList>
    </citation>
    <scope>NUCLEOTIDE SEQUENCE [LARGE SCALE GENOMIC DNA]</scope>
    <source>
        <tissue evidence="2">Leaves</tissue>
    </source>
</reference>
<evidence type="ECO:0000256" key="1">
    <source>
        <dbReference type="SAM" id="Phobius"/>
    </source>
</evidence>
<keyword evidence="1" id="KW-0812">Transmembrane</keyword>
<dbReference type="PANTHER" id="PTHR31170:SF9">
    <property type="entry name" value="PROTEIN, PUTATIVE (DUF247)-RELATED"/>
    <property type="match status" value="1"/>
</dbReference>
<feature type="transmembrane region" description="Helical" evidence="1">
    <location>
        <begin position="101"/>
        <end position="120"/>
    </location>
</feature>
<dbReference type="Pfam" id="PF03140">
    <property type="entry name" value="DUF247"/>
    <property type="match status" value="1"/>
</dbReference>
<dbReference type="InterPro" id="IPR004158">
    <property type="entry name" value="DUF247_pln"/>
</dbReference>
<proteinExistence type="predicted"/>
<sequence>MAFEQSHYLDKPFITSYVSLLCSLVNTKEDAELLEDKRCIFREQVSDEEVVNLVKGLSKYVVPCKMCYLEIVRDLNRHCNSDWKNAMGTVRRVYFRDAWRGSSTIIGIVVLIFTIFGFYLTRERGVEETCQCRTLPAALVQSFSLSAAWSQHWHRGECASMSGCGWKK</sequence>